<evidence type="ECO:0000313" key="2">
    <source>
        <dbReference type="EMBL" id="KAL0952931.1"/>
    </source>
</evidence>
<protein>
    <recommendedName>
        <fullName evidence="1">F-box domain-containing protein</fullName>
    </recommendedName>
</protein>
<organism evidence="2 3">
    <name type="scientific">Hohenbuehelia grisea</name>
    <dbReference type="NCBI Taxonomy" id="104357"/>
    <lineage>
        <taxon>Eukaryota</taxon>
        <taxon>Fungi</taxon>
        <taxon>Dikarya</taxon>
        <taxon>Basidiomycota</taxon>
        <taxon>Agaricomycotina</taxon>
        <taxon>Agaricomycetes</taxon>
        <taxon>Agaricomycetidae</taxon>
        <taxon>Agaricales</taxon>
        <taxon>Pleurotineae</taxon>
        <taxon>Pleurotaceae</taxon>
        <taxon>Hohenbuehelia</taxon>
    </lineage>
</organism>
<dbReference type="Gene3D" id="1.20.1280.50">
    <property type="match status" value="1"/>
</dbReference>
<name>A0ABR3JCC2_9AGAR</name>
<evidence type="ECO:0000259" key="1">
    <source>
        <dbReference type="Pfam" id="PF12937"/>
    </source>
</evidence>
<sequence length="582" mass="65996">MDAVVDASSFSASVDSSDYFPPIPEPAIVIYDSQSPTGSILDLPRELIMSIFEFLVDYYYTPKHFDLTTTKEAFRLKQAFALMHVCRHFRHIAYHTPLLWRSVDVKEPAMLTRFLLERSQAILLEVESPSRWPFTEEILPVLLGEIIDQHVDRLGSLSVDLNSREHMNNLLSRLLRHACIPRLYHLSVYRPNTPSEESRRPICLSDVLNPEFMPCLRALTVRGPYLWEATCFPHLTSLRLWSSGQTWTTSEILNQLKNMPLLQILSIEQPFSKDDLKTLEGTPHPSRILQLLHLRAFSLDSRGDRGFWKLLEFLHLPALTAIKCTFFDREYIDNDSALVRIDAWALQSFTNILKKSPHFAFQYLDFQVQPTSLTQFIAHAQSGHIQIILPKRSLSTGEDIRDFNNLPLCLPSLDAVDELVINGVSSGTTFYARLLNRTPTLTHLIVSDDANDMNDTWYTVHAEDSPPIDVEDRPLIDVEDIISVLSGIAFSERLGNLSASELSALRLCPRLAFLDITSGAPISKERHLAITSALRSRSKVVCPPRDHALTLASSYVDESTDKAVNVITTYAYTKDEECFVIA</sequence>
<feature type="domain" description="F-box" evidence="1">
    <location>
        <begin position="40"/>
        <end position="104"/>
    </location>
</feature>
<proteinExistence type="predicted"/>
<keyword evidence="3" id="KW-1185">Reference proteome</keyword>
<evidence type="ECO:0000313" key="3">
    <source>
        <dbReference type="Proteomes" id="UP001556367"/>
    </source>
</evidence>
<dbReference type="Pfam" id="PF12937">
    <property type="entry name" value="F-box-like"/>
    <property type="match status" value="1"/>
</dbReference>
<dbReference type="Proteomes" id="UP001556367">
    <property type="component" value="Unassembled WGS sequence"/>
</dbReference>
<dbReference type="Gene3D" id="3.80.10.10">
    <property type="entry name" value="Ribonuclease Inhibitor"/>
    <property type="match status" value="1"/>
</dbReference>
<gene>
    <name evidence="2" type="ORF">HGRIS_007144</name>
</gene>
<comment type="caution">
    <text evidence="2">The sequence shown here is derived from an EMBL/GenBank/DDBJ whole genome shotgun (WGS) entry which is preliminary data.</text>
</comment>
<dbReference type="InterPro" id="IPR001810">
    <property type="entry name" value="F-box_dom"/>
</dbReference>
<reference evidence="3" key="1">
    <citation type="submission" date="2024-06" db="EMBL/GenBank/DDBJ databases">
        <title>Multi-omics analyses provide insights into the biosynthesis of the anticancer antibiotic pleurotin in Hohenbuehelia grisea.</title>
        <authorList>
            <person name="Weaver J.A."/>
            <person name="Alberti F."/>
        </authorList>
    </citation>
    <scope>NUCLEOTIDE SEQUENCE [LARGE SCALE GENOMIC DNA]</scope>
    <source>
        <strain evidence="3">T-177</strain>
    </source>
</reference>
<dbReference type="InterPro" id="IPR032675">
    <property type="entry name" value="LRR_dom_sf"/>
</dbReference>
<dbReference type="EMBL" id="JASNQZ010000010">
    <property type="protein sequence ID" value="KAL0952931.1"/>
    <property type="molecule type" value="Genomic_DNA"/>
</dbReference>
<accession>A0ABR3JCC2</accession>